<dbReference type="InterPro" id="IPR036505">
    <property type="entry name" value="Amidase/PGRP_sf"/>
</dbReference>
<evidence type="ECO:0000256" key="1">
    <source>
        <dbReference type="ARBA" id="ARBA00007553"/>
    </source>
</evidence>
<dbReference type="GO" id="GO:0008745">
    <property type="term" value="F:N-acetylmuramoyl-L-alanine amidase activity"/>
    <property type="evidence" value="ECO:0007669"/>
    <property type="project" value="UniProtKB-EC"/>
</dbReference>
<comment type="similarity">
    <text evidence="1">Belongs to the N-acetylmuramoyl-L-alanine amidase 2 family.</text>
</comment>
<keyword evidence="4" id="KW-1185">Reference proteome</keyword>
<dbReference type="SMART" id="SM00701">
    <property type="entry name" value="PGRP"/>
    <property type="match status" value="1"/>
</dbReference>
<organism evidence="3 4">
    <name type="scientific">Martelella mangrovi</name>
    <dbReference type="NCBI Taxonomy" id="1397477"/>
    <lineage>
        <taxon>Bacteria</taxon>
        <taxon>Pseudomonadati</taxon>
        <taxon>Pseudomonadota</taxon>
        <taxon>Alphaproteobacteria</taxon>
        <taxon>Hyphomicrobiales</taxon>
        <taxon>Aurantimonadaceae</taxon>
        <taxon>Martelella</taxon>
    </lineage>
</organism>
<dbReference type="Pfam" id="PF01510">
    <property type="entry name" value="Amidase_2"/>
    <property type="match status" value="1"/>
</dbReference>
<dbReference type="InterPro" id="IPR015510">
    <property type="entry name" value="PGRP"/>
</dbReference>
<dbReference type="Gene3D" id="3.40.80.10">
    <property type="entry name" value="Peptidoglycan recognition protein-like"/>
    <property type="match status" value="1"/>
</dbReference>
<dbReference type="InterPro" id="IPR006619">
    <property type="entry name" value="PGRP_domain_met/bac"/>
</dbReference>
<dbReference type="CDD" id="cd06583">
    <property type="entry name" value="PGRP"/>
    <property type="match status" value="1"/>
</dbReference>
<feature type="domain" description="Peptidoglycan recognition protein family" evidence="2">
    <location>
        <begin position="1"/>
        <end position="120"/>
    </location>
</feature>
<accession>A0ABV2IG54</accession>
<name>A0ABV2IG54_9HYPH</name>
<comment type="caution">
    <text evidence="3">The sequence shown here is derived from an EMBL/GenBank/DDBJ whole genome shotgun (WGS) entry which is preliminary data.</text>
</comment>
<proteinExistence type="inferred from homology"/>
<dbReference type="SUPFAM" id="SSF55846">
    <property type="entry name" value="N-acetylmuramoyl-L-alanine amidase-like"/>
    <property type="match status" value="1"/>
</dbReference>
<evidence type="ECO:0000313" key="3">
    <source>
        <dbReference type="EMBL" id="MET3601142.1"/>
    </source>
</evidence>
<reference evidence="3 4" key="1">
    <citation type="submission" date="2024-06" db="EMBL/GenBank/DDBJ databases">
        <title>Genomic Encyclopedia of Type Strains, Phase IV (KMG-IV): sequencing the most valuable type-strain genomes for metagenomic binning, comparative biology and taxonomic classification.</title>
        <authorList>
            <person name="Goeker M."/>
        </authorList>
    </citation>
    <scope>NUCLEOTIDE SEQUENCE [LARGE SCALE GENOMIC DNA]</scope>
    <source>
        <strain evidence="3 4">DSM 28102</strain>
    </source>
</reference>
<gene>
    <name evidence="3" type="ORF">ABID12_003093</name>
</gene>
<dbReference type="PANTHER" id="PTHR11022">
    <property type="entry name" value="PEPTIDOGLYCAN RECOGNITION PROTEIN"/>
    <property type="match status" value="1"/>
</dbReference>
<dbReference type="InterPro" id="IPR002502">
    <property type="entry name" value="Amidase_domain"/>
</dbReference>
<dbReference type="PANTHER" id="PTHR11022:SF41">
    <property type="entry name" value="PEPTIDOGLYCAN-RECOGNITION PROTEIN LC-RELATED"/>
    <property type="match status" value="1"/>
</dbReference>
<dbReference type="RefSeq" id="WP_354434990.1">
    <property type="nucleotide sequence ID" value="NZ_JBEPLY010000011.1"/>
</dbReference>
<evidence type="ECO:0000313" key="4">
    <source>
        <dbReference type="Proteomes" id="UP001549164"/>
    </source>
</evidence>
<dbReference type="EC" id="3.5.1.28" evidence="3"/>
<keyword evidence="3" id="KW-0378">Hydrolase</keyword>
<protein>
    <submittedName>
        <fullName evidence="3">N-acetylmuramoyl-L-alanine amidase</fullName>
        <ecNumber evidence="3">3.5.1.28</ecNumber>
    </submittedName>
</protein>
<dbReference type="Proteomes" id="UP001549164">
    <property type="component" value="Unassembled WGS sequence"/>
</dbReference>
<dbReference type="EMBL" id="JBEPLY010000011">
    <property type="protein sequence ID" value="MET3601142.1"/>
    <property type="molecule type" value="Genomic_DNA"/>
</dbReference>
<sequence>MRHIDHLVVHCAATPEGKPFTVKDIDRWHRERGFRCIGYHYVIYLDGSIHPGRPVEEIGAHVKGHNRSSIGICYIGGVAADGRTAKDTRTPAQKEALETFLRSLKRKYPGAAILGHRDFPKVRKACPSFNAKKEYAHIK</sequence>
<evidence type="ECO:0000259" key="2">
    <source>
        <dbReference type="SMART" id="SM00701"/>
    </source>
</evidence>